<protein>
    <submittedName>
        <fullName evidence="1">Uncharacterized protein</fullName>
    </submittedName>
</protein>
<name>A0A1M5H4I0_9FLAO</name>
<sequence length="143" mass="16541">MKKIILVFVILLNILINGQIKHIYTGKVDSVVVRNYSYYDKETSTVNDTNESNSIQLLNSKKLTGKQIVLINGLLKSKKSYLPERALLSHFNKKIEYFLNGVKIQDITISTMTKNITIYNREKLIYKAKMSNSLEKRILNIEK</sequence>
<gene>
    <name evidence="1" type="ORF">SAMN02787073_3578</name>
</gene>
<organism evidence="1 2">
    <name type="scientific">Chryseobacterium vrystaatense</name>
    <dbReference type="NCBI Taxonomy" id="307480"/>
    <lineage>
        <taxon>Bacteria</taxon>
        <taxon>Pseudomonadati</taxon>
        <taxon>Bacteroidota</taxon>
        <taxon>Flavobacteriia</taxon>
        <taxon>Flavobacteriales</taxon>
        <taxon>Weeksellaceae</taxon>
        <taxon>Chryseobacterium group</taxon>
        <taxon>Chryseobacterium</taxon>
    </lineage>
</organism>
<accession>A0A1M5H4I0</accession>
<dbReference type="AlphaFoldDB" id="A0A1M5H4I0"/>
<evidence type="ECO:0000313" key="2">
    <source>
        <dbReference type="Proteomes" id="UP000184108"/>
    </source>
</evidence>
<proteinExistence type="predicted"/>
<dbReference type="EMBL" id="FQVE01000004">
    <property type="protein sequence ID" value="SHG10951.1"/>
    <property type="molecule type" value="Genomic_DNA"/>
</dbReference>
<reference evidence="2" key="1">
    <citation type="submission" date="2016-11" db="EMBL/GenBank/DDBJ databases">
        <authorList>
            <person name="Varghese N."/>
            <person name="Submissions S."/>
        </authorList>
    </citation>
    <scope>NUCLEOTIDE SEQUENCE [LARGE SCALE GENOMIC DNA]</scope>
    <source>
        <strain evidence="2">YR203</strain>
    </source>
</reference>
<dbReference type="RefSeq" id="WP_073174734.1">
    <property type="nucleotide sequence ID" value="NZ_FQVE01000004.1"/>
</dbReference>
<evidence type="ECO:0000313" key="1">
    <source>
        <dbReference type="EMBL" id="SHG10951.1"/>
    </source>
</evidence>
<dbReference type="Proteomes" id="UP000184108">
    <property type="component" value="Unassembled WGS sequence"/>
</dbReference>